<comment type="cofactor">
    <cofactor evidence="1">
        <name>FAD</name>
        <dbReference type="ChEBI" id="CHEBI:57692"/>
    </cofactor>
</comment>
<keyword evidence="6" id="KW-0503">Monooxygenase</keyword>
<feature type="transmembrane region" description="Helical" evidence="7">
    <location>
        <begin position="411"/>
        <end position="434"/>
    </location>
</feature>
<evidence type="ECO:0000256" key="5">
    <source>
        <dbReference type="ARBA" id="ARBA00023002"/>
    </source>
</evidence>
<keyword evidence="10" id="KW-1185">Reference proteome</keyword>
<dbReference type="Proteomes" id="UP001595859">
    <property type="component" value="Unassembled WGS sequence"/>
</dbReference>
<keyword evidence="2" id="KW-0285">Flavoprotein</keyword>
<comment type="caution">
    <text evidence="9">The sequence shown here is derived from an EMBL/GenBank/DDBJ whole genome shotgun (WGS) entry which is preliminary data.</text>
</comment>
<dbReference type="PANTHER" id="PTHR46028:SF2">
    <property type="entry name" value="KYNURENINE 3-MONOOXYGENASE"/>
    <property type="match status" value="1"/>
</dbReference>
<evidence type="ECO:0000256" key="2">
    <source>
        <dbReference type="ARBA" id="ARBA00022630"/>
    </source>
</evidence>
<gene>
    <name evidence="9" type="ORF">ACFPCV_11650</name>
</gene>
<feature type="domain" description="FAD-binding" evidence="8">
    <location>
        <begin position="6"/>
        <end position="323"/>
    </location>
</feature>
<dbReference type="PRINTS" id="PR00420">
    <property type="entry name" value="RNGMNOXGNASE"/>
</dbReference>
<name>A0ABV9S0L0_9PSEU</name>
<dbReference type="RefSeq" id="WP_378056106.1">
    <property type="nucleotide sequence ID" value="NZ_JBHSIS010000006.1"/>
</dbReference>
<dbReference type="SUPFAM" id="SSF51905">
    <property type="entry name" value="FAD/NAD(P)-binding domain"/>
    <property type="match status" value="1"/>
</dbReference>
<protein>
    <submittedName>
        <fullName evidence="9">FAD-dependent oxidoreductase</fullName>
    </submittedName>
</protein>
<keyword evidence="7" id="KW-1133">Transmembrane helix</keyword>
<evidence type="ECO:0000313" key="10">
    <source>
        <dbReference type="Proteomes" id="UP001595859"/>
    </source>
</evidence>
<evidence type="ECO:0000256" key="1">
    <source>
        <dbReference type="ARBA" id="ARBA00001974"/>
    </source>
</evidence>
<keyword evidence="3" id="KW-0274">FAD</keyword>
<organism evidence="9 10">
    <name type="scientific">Actinophytocola glycyrrhizae</name>
    <dbReference type="NCBI Taxonomy" id="2044873"/>
    <lineage>
        <taxon>Bacteria</taxon>
        <taxon>Bacillati</taxon>
        <taxon>Actinomycetota</taxon>
        <taxon>Actinomycetes</taxon>
        <taxon>Pseudonocardiales</taxon>
        <taxon>Pseudonocardiaceae</taxon>
    </lineage>
</organism>
<sequence>MTGRHEVLVAGAGLSGSLAAIYLSRQGHTVRVVERRTDPRLSTAEGRSINLGLSQRGIQALREVGLLDELWPKTTPMRGRMVHTADGQSFHPYGTEDHQILHSILRDDLNSALVDRAESYGVRFDFGHRVVALDRTLPVLTVTDPAGESHELKADLVIGADGAFSAVRAQLMRGERAEFHQEFMDWGYKEITIPADDRTRLEALHLWPGRTGLVVAHPNHDGTLTATVFLPFDGPGSFAELTTPERVKAHCDTEFADLPGLVPDLVAQFLSHPTGSLVTVRTAPWQHDGKVVLIGDAAHAVYPFYGQGMNAAFEDCSVLARCLGDGDLPGGLREFEARRRAHTDVLAELSKQNFLELRDGMRSPLFLARRKADLLLHRLFPNRWTPLYTMVAHTTTPYGDALARARRQDRALVAGLSTVAVTVAAAAMTALVAARSRRQVR</sequence>
<evidence type="ECO:0000256" key="3">
    <source>
        <dbReference type="ARBA" id="ARBA00022827"/>
    </source>
</evidence>
<dbReference type="EMBL" id="JBHSIS010000006">
    <property type="protein sequence ID" value="MFC4854156.1"/>
    <property type="molecule type" value="Genomic_DNA"/>
</dbReference>
<accession>A0ABV9S0L0</accession>
<evidence type="ECO:0000256" key="6">
    <source>
        <dbReference type="ARBA" id="ARBA00023033"/>
    </source>
</evidence>
<evidence type="ECO:0000256" key="4">
    <source>
        <dbReference type="ARBA" id="ARBA00022857"/>
    </source>
</evidence>
<keyword evidence="5" id="KW-0560">Oxidoreductase</keyword>
<dbReference type="Gene3D" id="3.50.50.60">
    <property type="entry name" value="FAD/NAD(P)-binding domain"/>
    <property type="match status" value="1"/>
</dbReference>
<reference evidence="10" key="1">
    <citation type="journal article" date="2019" name="Int. J. Syst. Evol. Microbiol.">
        <title>The Global Catalogue of Microorganisms (GCM) 10K type strain sequencing project: providing services to taxonomists for standard genome sequencing and annotation.</title>
        <authorList>
            <consortium name="The Broad Institute Genomics Platform"/>
            <consortium name="The Broad Institute Genome Sequencing Center for Infectious Disease"/>
            <person name="Wu L."/>
            <person name="Ma J."/>
        </authorList>
    </citation>
    <scope>NUCLEOTIDE SEQUENCE [LARGE SCALE GENOMIC DNA]</scope>
    <source>
        <strain evidence="10">ZS-22-S1</strain>
    </source>
</reference>
<proteinExistence type="predicted"/>
<dbReference type="Pfam" id="PF01494">
    <property type="entry name" value="FAD_binding_3"/>
    <property type="match status" value="1"/>
</dbReference>
<evidence type="ECO:0000256" key="7">
    <source>
        <dbReference type="SAM" id="Phobius"/>
    </source>
</evidence>
<keyword evidence="7" id="KW-0812">Transmembrane</keyword>
<keyword evidence="4" id="KW-0521">NADP</keyword>
<evidence type="ECO:0000313" key="9">
    <source>
        <dbReference type="EMBL" id="MFC4854156.1"/>
    </source>
</evidence>
<dbReference type="InterPro" id="IPR002938">
    <property type="entry name" value="FAD-bd"/>
</dbReference>
<dbReference type="PANTHER" id="PTHR46028">
    <property type="entry name" value="KYNURENINE 3-MONOOXYGENASE"/>
    <property type="match status" value="1"/>
</dbReference>
<evidence type="ECO:0000259" key="8">
    <source>
        <dbReference type="Pfam" id="PF01494"/>
    </source>
</evidence>
<dbReference type="InterPro" id="IPR036188">
    <property type="entry name" value="FAD/NAD-bd_sf"/>
</dbReference>
<keyword evidence="7" id="KW-0472">Membrane</keyword>